<dbReference type="CDD" id="cd01098">
    <property type="entry name" value="PAN_AP_plant"/>
    <property type="match status" value="1"/>
</dbReference>
<comment type="caution">
    <text evidence="7">Lacks conserved residue(s) required for the propagation of feature annotation.</text>
</comment>
<evidence type="ECO:0000256" key="2">
    <source>
        <dbReference type="ARBA" id="ARBA00022729"/>
    </source>
</evidence>
<feature type="chain" id="PRO_5032773827" description="non-specific serine/threonine protein kinase" evidence="9">
    <location>
        <begin position="26"/>
        <end position="588"/>
    </location>
</feature>
<dbReference type="SMART" id="SM00473">
    <property type="entry name" value="PAN_AP"/>
    <property type="match status" value="1"/>
</dbReference>
<evidence type="ECO:0000256" key="9">
    <source>
        <dbReference type="SAM" id="SignalP"/>
    </source>
</evidence>
<evidence type="ECO:0000313" key="14">
    <source>
        <dbReference type="Proteomes" id="UP000634136"/>
    </source>
</evidence>
<evidence type="ECO:0000313" key="13">
    <source>
        <dbReference type="EMBL" id="KAF7842150.1"/>
    </source>
</evidence>
<evidence type="ECO:0000259" key="10">
    <source>
        <dbReference type="PROSITE" id="PS50026"/>
    </source>
</evidence>
<keyword evidence="13" id="KW-0675">Receptor</keyword>
<dbReference type="PROSITE" id="PS50927">
    <property type="entry name" value="BULB_LECTIN"/>
    <property type="match status" value="1"/>
</dbReference>
<sequence>MNKSNTIVIISLILLHLCFKSSTTSDTITIHKPIRDGDLLISKAQNFALGFFSPGKSSFRYVGIWYYNLSEQTIVWVANRNNPINDTSGVLSIDQQGNLVLNHNLSNGSNIPMWSTNVSVIRTPSSEVIGRISDLGNLVLTQDDSERSSVIWESFDHPTDTYLPYAKLGVNKRTGRIYALQSWKTEDDPEPGSFTLGFNTSGKAQMFLFKNNLPWWRAGSYNGEIFVGIPFMKRALATTYNISVVDNDNEFMFFFYPFDKSVITRVVAHQSGFFQTFTWDHQMKQWNRYWSAPQVNCDNYGTCGSNSECNPLDYEDFQCSCLPGFEPKNPNEWYQSRDASEGCERKKGSLICGNGEGFVKVENVKIPDTSVAIAKMGLSLEECESECLRNCSCVAYAAADVRNGGSGCLAWYGTLMDAQKLSDLGQDLFVRVDAVDLANYARKSKGAFSKQRIVAISVASLAAIALLIAFIKTILAATNNFSSENELGQGGFGSVYKGEGSSAVWKLQRLAYNGIQVEQEKMGAEGAKVAVVMDVVMDTLGLQVTGTVSLGDAQYSRAVHNVIEWYAVSRGWCCDGIVTRRVEVERRW</sequence>
<dbReference type="OrthoDB" id="1933550at2759"/>
<name>A0A834XCW6_9FABA</name>
<comment type="caution">
    <text evidence="13">The sequence shown here is derived from an EMBL/GenBank/DDBJ whole genome shotgun (WGS) entry which is preliminary data.</text>
</comment>
<feature type="domain" description="Apple" evidence="12">
    <location>
        <begin position="352"/>
        <end position="433"/>
    </location>
</feature>
<keyword evidence="7" id="KW-0245">EGF-like domain</keyword>
<keyword evidence="8" id="KW-1133">Transmembrane helix</keyword>
<dbReference type="InterPro" id="IPR036426">
    <property type="entry name" value="Bulb-type_lectin_dom_sf"/>
</dbReference>
<dbReference type="SUPFAM" id="SSF51110">
    <property type="entry name" value="alpha-D-mannose-specific plant lectins"/>
    <property type="match status" value="1"/>
</dbReference>
<evidence type="ECO:0000256" key="4">
    <source>
        <dbReference type="ARBA" id="ARBA00023180"/>
    </source>
</evidence>
<evidence type="ECO:0000259" key="11">
    <source>
        <dbReference type="PROSITE" id="PS50927"/>
    </source>
</evidence>
<dbReference type="PANTHER" id="PTHR32444:SF63">
    <property type="entry name" value="G-TYPE LECTIN S-RECEPTOR-LIKE SERINE_THREONINE-PROTEIN KINASE RKS1"/>
    <property type="match status" value="1"/>
</dbReference>
<dbReference type="EMBL" id="JAAIUW010000002">
    <property type="protein sequence ID" value="KAF7842150.1"/>
    <property type="molecule type" value="Genomic_DNA"/>
</dbReference>
<dbReference type="AlphaFoldDB" id="A0A834XCW6"/>
<dbReference type="PROSITE" id="PS50026">
    <property type="entry name" value="EGF_3"/>
    <property type="match status" value="1"/>
</dbReference>
<keyword evidence="4" id="KW-0325">Glycoprotein</keyword>
<evidence type="ECO:0000256" key="5">
    <source>
        <dbReference type="ARBA" id="ARBA00047899"/>
    </source>
</evidence>
<dbReference type="FunFam" id="2.90.10.10:FF:000029">
    <property type="entry name" value="G-type lectin S-receptor-like serine/threonine-protein kinase"/>
    <property type="match status" value="1"/>
</dbReference>
<comment type="catalytic activity">
    <reaction evidence="5">
        <text>L-threonyl-[protein] + ATP = O-phospho-L-threonyl-[protein] + ADP + H(+)</text>
        <dbReference type="Rhea" id="RHEA:46608"/>
        <dbReference type="Rhea" id="RHEA-COMP:11060"/>
        <dbReference type="Rhea" id="RHEA-COMP:11605"/>
        <dbReference type="ChEBI" id="CHEBI:15378"/>
        <dbReference type="ChEBI" id="CHEBI:30013"/>
        <dbReference type="ChEBI" id="CHEBI:30616"/>
        <dbReference type="ChEBI" id="CHEBI:61977"/>
        <dbReference type="ChEBI" id="CHEBI:456216"/>
        <dbReference type="EC" id="2.7.11.1"/>
    </reaction>
</comment>
<gene>
    <name evidence="13" type="ORF">G2W53_004448</name>
</gene>
<dbReference type="Gene3D" id="3.30.200.20">
    <property type="entry name" value="Phosphorylase Kinase, domain 1"/>
    <property type="match status" value="1"/>
</dbReference>
<keyword evidence="3" id="KW-1015">Disulfide bond</keyword>
<dbReference type="GO" id="GO:0048544">
    <property type="term" value="P:recognition of pollen"/>
    <property type="evidence" value="ECO:0007669"/>
    <property type="project" value="InterPro"/>
</dbReference>
<dbReference type="Pfam" id="PF00954">
    <property type="entry name" value="S_locus_glycop"/>
    <property type="match status" value="1"/>
</dbReference>
<dbReference type="Proteomes" id="UP000634136">
    <property type="component" value="Unassembled WGS sequence"/>
</dbReference>
<comment type="catalytic activity">
    <reaction evidence="6">
        <text>L-seryl-[protein] + ATP = O-phospho-L-seryl-[protein] + ADP + H(+)</text>
        <dbReference type="Rhea" id="RHEA:17989"/>
        <dbReference type="Rhea" id="RHEA-COMP:9863"/>
        <dbReference type="Rhea" id="RHEA-COMP:11604"/>
        <dbReference type="ChEBI" id="CHEBI:15378"/>
        <dbReference type="ChEBI" id="CHEBI:29999"/>
        <dbReference type="ChEBI" id="CHEBI:30616"/>
        <dbReference type="ChEBI" id="CHEBI:83421"/>
        <dbReference type="ChEBI" id="CHEBI:456216"/>
        <dbReference type="EC" id="2.7.11.1"/>
    </reaction>
</comment>
<dbReference type="Pfam" id="PF08276">
    <property type="entry name" value="PAN_2"/>
    <property type="match status" value="1"/>
</dbReference>
<keyword evidence="14" id="KW-1185">Reference proteome</keyword>
<dbReference type="InterPro" id="IPR003609">
    <property type="entry name" value="Pan_app"/>
</dbReference>
<dbReference type="EC" id="2.7.11.1" evidence="1"/>
<protein>
    <recommendedName>
        <fullName evidence="1">non-specific serine/threonine protein kinase</fullName>
        <ecNumber evidence="1">2.7.11.1</ecNumber>
    </recommendedName>
</protein>
<evidence type="ECO:0000256" key="3">
    <source>
        <dbReference type="ARBA" id="ARBA00023157"/>
    </source>
</evidence>
<keyword evidence="8" id="KW-0812">Transmembrane</keyword>
<feature type="transmembrane region" description="Helical" evidence="8">
    <location>
        <begin position="453"/>
        <end position="475"/>
    </location>
</feature>
<dbReference type="GO" id="GO:0004674">
    <property type="term" value="F:protein serine/threonine kinase activity"/>
    <property type="evidence" value="ECO:0007669"/>
    <property type="project" value="UniProtKB-EC"/>
</dbReference>
<dbReference type="CDD" id="cd00054">
    <property type="entry name" value="EGF_CA"/>
    <property type="match status" value="1"/>
</dbReference>
<keyword evidence="13" id="KW-0430">Lectin</keyword>
<evidence type="ECO:0000259" key="12">
    <source>
        <dbReference type="PROSITE" id="PS50948"/>
    </source>
</evidence>
<dbReference type="CDD" id="cd00028">
    <property type="entry name" value="B_lectin"/>
    <property type="match status" value="1"/>
</dbReference>
<dbReference type="InterPro" id="IPR000742">
    <property type="entry name" value="EGF"/>
</dbReference>
<evidence type="ECO:0000256" key="8">
    <source>
        <dbReference type="SAM" id="Phobius"/>
    </source>
</evidence>
<evidence type="ECO:0000256" key="1">
    <source>
        <dbReference type="ARBA" id="ARBA00012513"/>
    </source>
</evidence>
<dbReference type="Pfam" id="PF01453">
    <property type="entry name" value="B_lectin"/>
    <property type="match status" value="1"/>
</dbReference>
<organism evidence="13 14">
    <name type="scientific">Senna tora</name>
    <dbReference type="NCBI Taxonomy" id="362788"/>
    <lineage>
        <taxon>Eukaryota</taxon>
        <taxon>Viridiplantae</taxon>
        <taxon>Streptophyta</taxon>
        <taxon>Embryophyta</taxon>
        <taxon>Tracheophyta</taxon>
        <taxon>Spermatophyta</taxon>
        <taxon>Magnoliopsida</taxon>
        <taxon>eudicotyledons</taxon>
        <taxon>Gunneridae</taxon>
        <taxon>Pentapetalae</taxon>
        <taxon>rosids</taxon>
        <taxon>fabids</taxon>
        <taxon>Fabales</taxon>
        <taxon>Fabaceae</taxon>
        <taxon>Caesalpinioideae</taxon>
        <taxon>Cassia clade</taxon>
        <taxon>Senna</taxon>
    </lineage>
</organism>
<dbReference type="InterPro" id="IPR001480">
    <property type="entry name" value="Bulb-type_lectin_dom"/>
</dbReference>
<dbReference type="InterPro" id="IPR000858">
    <property type="entry name" value="S_locus_glycoprot_dom"/>
</dbReference>
<dbReference type="GO" id="GO:0030246">
    <property type="term" value="F:carbohydrate binding"/>
    <property type="evidence" value="ECO:0007669"/>
    <property type="project" value="UniProtKB-KW"/>
</dbReference>
<feature type="domain" description="Bulb-type lectin" evidence="11">
    <location>
        <begin position="25"/>
        <end position="153"/>
    </location>
</feature>
<evidence type="ECO:0000256" key="7">
    <source>
        <dbReference type="PROSITE-ProRule" id="PRU00076"/>
    </source>
</evidence>
<dbReference type="PANTHER" id="PTHR32444">
    <property type="entry name" value="BULB-TYPE LECTIN DOMAIN-CONTAINING PROTEIN"/>
    <property type="match status" value="1"/>
</dbReference>
<dbReference type="Gene3D" id="3.50.4.10">
    <property type="entry name" value="Hepatocyte Growth Factor"/>
    <property type="match status" value="1"/>
</dbReference>
<keyword evidence="13" id="KW-0808">Transferase</keyword>
<dbReference type="Gene3D" id="2.90.10.10">
    <property type="entry name" value="Bulb-type lectin domain"/>
    <property type="match status" value="1"/>
</dbReference>
<reference evidence="13" key="1">
    <citation type="submission" date="2020-09" db="EMBL/GenBank/DDBJ databases">
        <title>Genome-Enabled Discovery of Anthraquinone Biosynthesis in Senna tora.</title>
        <authorList>
            <person name="Kang S.-H."/>
            <person name="Pandey R.P."/>
            <person name="Lee C.-M."/>
            <person name="Sim J.-S."/>
            <person name="Jeong J.-T."/>
            <person name="Choi B.-S."/>
            <person name="Jung M."/>
            <person name="Ginzburg D."/>
            <person name="Zhao K."/>
            <person name="Won S.Y."/>
            <person name="Oh T.-J."/>
            <person name="Yu Y."/>
            <person name="Kim N.-H."/>
            <person name="Lee O.R."/>
            <person name="Lee T.-H."/>
            <person name="Bashyal P."/>
            <person name="Kim T.-S."/>
            <person name="Lee W.-H."/>
            <person name="Kawkins C."/>
            <person name="Kim C.-K."/>
            <person name="Kim J.S."/>
            <person name="Ahn B.O."/>
            <person name="Rhee S.Y."/>
            <person name="Sohng J.K."/>
        </authorList>
    </citation>
    <scope>NUCLEOTIDE SEQUENCE</scope>
    <source>
        <tissue evidence="13">Leaf</tissue>
    </source>
</reference>
<keyword evidence="13" id="KW-0418">Kinase</keyword>
<keyword evidence="8" id="KW-0472">Membrane</keyword>
<dbReference type="PROSITE" id="PS50948">
    <property type="entry name" value="PAN"/>
    <property type="match status" value="1"/>
</dbReference>
<dbReference type="SMART" id="SM00108">
    <property type="entry name" value="B_lectin"/>
    <property type="match status" value="1"/>
</dbReference>
<evidence type="ECO:0000256" key="6">
    <source>
        <dbReference type="ARBA" id="ARBA00048679"/>
    </source>
</evidence>
<proteinExistence type="predicted"/>
<feature type="domain" description="EGF-like" evidence="10">
    <location>
        <begin position="293"/>
        <end position="331"/>
    </location>
</feature>
<accession>A0A834XCW6</accession>
<keyword evidence="2 9" id="KW-0732">Signal</keyword>
<feature type="signal peptide" evidence="9">
    <location>
        <begin position="1"/>
        <end position="25"/>
    </location>
</feature>